<feature type="region of interest" description="Disordered" evidence="1">
    <location>
        <begin position="270"/>
        <end position="352"/>
    </location>
</feature>
<dbReference type="RefSeq" id="XP_060359060.1">
    <property type="nucleotide sequence ID" value="XM_060509445.1"/>
</dbReference>
<dbReference type="GeneID" id="85393344"/>
<proteinExistence type="predicted"/>
<feature type="compositionally biased region" description="Polar residues" evidence="1">
    <location>
        <begin position="167"/>
        <end position="176"/>
    </location>
</feature>
<evidence type="ECO:0000313" key="3">
    <source>
        <dbReference type="Proteomes" id="UP001244207"/>
    </source>
</evidence>
<protein>
    <submittedName>
        <fullName evidence="2">Uncharacterized protein</fullName>
    </submittedName>
</protein>
<keyword evidence="3" id="KW-1185">Reference proteome</keyword>
<dbReference type="AlphaFoldDB" id="A0AAD8UE45"/>
<evidence type="ECO:0000256" key="1">
    <source>
        <dbReference type="SAM" id="MobiDB-lite"/>
    </source>
</evidence>
<reference evidence="2" key="1">
    <citation type="submission" date="2021-12" db="EMBL/GenBank/DDBJ databases">
        <title>Comparative genomics, transcriptomics and evolutionary studies reveal genomic signatures of adaptation to plant cell wall in hemibiotrophic fungi.</title>
        <authorList>
            <consortium name="DOE Joint Genome Institute"/>
            <person name="Baroncelli R."/>
            <person name="Diaz J.F."/>
            <person name="Benocci T."/>
            <person name="Peng M."/>
            <person name="Battaglia E."/>
            <person name="Haridas S."/>
            <person name="Andreopoulos W."/>
            <person name="Labutti K."/>
            <person name="Pangilinan J."/>
            <person name="Floch G.L."/>
            <person name="Makela M.R."/>
            <person name="Henrissat B."/>
            <person name="Grigoriev I.V."/>
            <person name="Crouch J.A."/>
            <person name="De Vries R.P."/>
            <person name="Sukno S.A."/>
            <person name="Thon M.R."/>
        </authorList>
    </citation>
    <scope>NUCLEOTIDE SEQUENCE</scope>
    <source>
        <strain evidence="2">CBS 112980</strain>
    </source>
</reference>
<name>A0AAD8UE45_GLOAC</name>
<comment type="caution">
    <text evidence="2">The sequence shown here is derived from an EMBL/GenBank/DDBJ whole genome shotgun (WGS) entry which is preliminary data.</text>
</comment>
<gene>
    <name evidence="2" type="ORF">BDZ83DRAFT_639667</name>
</gene>
<dbReference type="EMBL" id="JAHMHS010000160">
    <property type="protein sequence ID" value="KAK1711257.1"/>
    <property type="molecule type" value="Genomic_DNA"/>
</dbReference>
<feature type="compositionally biased region" description="Acidic residues" evidence="1">
    <location>
        <begin position="309"/>
        <end position="322"/>
    </location>
</feature>
<feature type="compositionally biased region" description="Basic and acidic residues" evidence="1">
    <location>
        <begin position="294"/>
        <end position="308"/>
    </location>
</feature>
<organism evidence="2 3">
    <name type="scientific">Glomerella acutata</name>
    <name type="common">Colletotrichum acutatum</name>
    <dbReference type="NCBI Taxonomy" id="27357"/>
    <lineage>
        <taxon>Eukaryota</taxon>
        <taxon>Fungi</taxon>
        <taxon>Dikarya</taxon>
        <taxon>Ascomycota</taxon>
        <taxon>Pezizomycotina</taxon>
        <taxon>Sordariomycetes</taxon>
        <taxon>Hypocreomycetidae</taxon>
        <taxon>Glomerellales</taxon>
        <taxon>Glomerellaceae</taxon>
        <taxon>Colletotrichum</taxon>
        <taxon>Colletotrichum acutatum species complex</taxon>
    </lineage>
</organism>
<sequence>MSAHPFTLNLYSFLHLSFTSSRFRARIMARHINNLATFLDEFAHGLSDDDLSKRLTRTAILLRNPPYHSTAAQPTRSRHKSAQKCLSTIRRELGDPTYYLCLFASSITALCTERRELSEALAEWPGKHDISSAFTEKAQAVVEKHLAKERSQKIPDHTFPQKRRQSITHPSTQQLVNDHGSRHKRARLDGDYKDLMFAGRMVTQSQQGEDQGNAPHFREECLDDNAFDESHQLRLGARIEESWRHQNVSIQHKSASTRLATEKYRQLQGHKVGAAAATGREVDISHQASGDTGARSRDGEAERSRSGESDDSEVSDESFESDNEGRFPLLAPVRSAEPARTQEGMALQKTFS</sequence>
<feature type="region of interest" description="Disordered" evidence="1">
    <location>
        <begin position="158"/>
        <end position="184"/>
    </location>
</feature>
<dbReference type="Proteomes" id="UP001244207">
    <property type="component" value="Unassembled WGS sequence"/>
</dbReference>
<evidence type="ECO:0000313" key="2">
    <source>
        <dbReference type="EMBL" id="KAK1711257.1"/>
    </source>
</evidence>
<accession>A0AAD8UE45</accession>